<dbReference type="InterPro" id="IPR002110">
    <property type="entry name" value="Ankyrin_rpt"/>
</dbReference>
<keyword evidence="9" id="KW-1185">Reference proteome</keyword>
<accession>A0AAD9DAN6</accession>
<evidence type="ECO:0000256" key="3">
    <source>
        <dbReference type="ARBA" id="ARBA00022771"/>
    </source>
</evidence>
<dbReference type="SUPFAM" id="SSF48403">
    <property type="entry name" value="Ankyrin repeat"/>
    <property type="match status" value="1"/>
</dbReference>
<dbReference type="Gene3D" id="6.10.140.2220">
    <property type="match status" value="1"/>
</dbReference>
<dbReference type="SMART" id="SM00248">
    <property type="entry name" value="ANK"/>
    <property type="match status" value="2"/>
</dbReference>
<dbReference type="Pfam" id="PF00023">
    <property type="entry name" value="Ank"/>
    <property type="match status" value="1"/>
</dbReference>
<gene>
    <name evidence="8" type="ORF">QTG54_010410</name>
</gene>
<dbReference type="AlphaFoldDB" id="A0AAD9DAN6"/>
<dbReference type="Pfam" id="PF01753">
    <property type="entry name" value="zf-MYND"/>
    <property type="match status" value="1"/>
</dbReference>
<dbReference type="Gene3D" id="1.25.40.20">
    <property type="entry name" value="Ankyrin repeat-containing domain"/>
    <property type="match status" value="1"/>
</dbReference>
<evidence type="ECO:0000256" key="6">
    <source>
        <dbReference type="PROSITE-ProRule" id="PRU00134"/>
    </source>
</evidence>
<evidence type="ECO:0000313" key="8">
    <source>
        <dbReference type="EMBL" id="KAK1739094.1"/>
    </source>
</evidence>
<dbReference type="PROSITE" id="PS50865">
    <property type="entry name" value="ZF_MYND_2"/>
    <property type="match status" value="1"/>
</dbReference>
<proteinExistence type="predicted"/>
<evidence type="ECO:0000256" key="2">
    <source>
        <dbReference type="ARBA" id="ARBA00022737"/>
    </source>
</evidence>
<keyword evidence="2" id="KW-0677">Repeat</keyword>
<evidence type="ECO:0000313" key="9">
    <source>
        <dbReference type="Proteomes" id="UP001224775"/>
    </source>
</evidence>
<dbReference type="InterPro" id="IPR036770">
    <property type="entry name" value="Ankyrin_rpt-contain_sf"/>
</dbReference>
<comment type="caution">
    <text evidence="8">The sequence shown here is derived from an EMBL/GenBank/DDBJ whole genome shotgun (WGS) entry which is preliminary data.</text>
</comment>
<feature type="domain" description="MYND-type" evidence="7">
    <location>
        <begin position="7"/>
        <end position="47"/>
    </location>
</feature>
<dbReference type="Proteomes" id="UP001224775">
    <property type="component" value="Unassembled WGS sequence"/>
</dbReference>
<keyword evidence="4" id="KW-0862">Zinc</keyword>
<reference evidence="8" key="1">
    <citation type="submission" date="2023-06" db="EMBL/GenBank/DDBJ databases">
        <title>Survivors Of The Sea: Transcriptome response of Skeletonema marinoi to long-term dormancy.</title>
        <authorList>
            <person name="Pinder M.I.M."/>
            <person name="Kourtchenko O."/>
            <person name="Robertson E.K."/>
            <person name="Larsson T."/>
            <person name="Maumus F."/>
            <person name="Osuna-Cruz C.M."/>
            <person name="Vancaester E."/>
            <person name="Stenow R."/>
            <person name="Vandepoele K."/>
            <person name="Ploug H."/>
            <person name="Bruchert V."/>
            <person name="Godhe A."/>
            <person name="Topel M."/>
        </authorList>
    </citation>
    <scope>NUCLEOTIDE SEQUENCE</scope>
    <source>
        <strain evidence="8">R05AC</strain>
    </source>
</reference>
<dbReference type="GO" id="GO:0008270">
    <property type="term" value="F:zinc ion binding"/>
    <property type="evidence" value="ECO:0007669"/>
    <property type="project" value="UniProtKB-KW"/>
</dbReference>
<name>A0AAD9DAN6_9STRA</name>
<dbReference type="EMBL" id="JATAAI010000019">
    <property type="protein sequence ID" value="KAK1739094.1"/>
    <property type="molecule type" value="Genomic_DNA"/>
</dbReference>
<evidence type="ECO:0000256" key="4">
    <source>
        <dbReference type="ARBA" id="ARBA00022833"/>
    </source>
</evidence>
<dbReference type="InterPro" id="IPR002893">
    <property type="entry name" value="Znf_MYND"/>
</dbReference>
<keyword evidence="5" id="KW-0040">ANK repeat</keyword>
<dbReference type="SUPFAM" id="SSF144232">
    <property type="entry name" value="HIT/MYND zinc finger-like"/>
    <property type="match status" value="1"/>
</dbReference>
<dbReference type="PANTHER" id="PTHR24189">
    <property type="entry name" value="MYOTROPHIN"/>
    <property type="match status" value="1"/>
</dbReference>
<protein>
    <recommendedName>
        <fullName evidence="7">MYND-type domain-containing protein</fullName>
    </recommendedName>
</protein>
<evidence type="ECO:0000256" key="1">
    <source>
        <dbReference type="ARBA" id="ARBA00022723"/>
    </source>
</evidence>
<organism evidence="8 9">
    <name type="scientific">Skeletonema marinoi</name>
    <dbReference type="NCBI Taxonomy" id="267567"/>
    <lineage>
        <taxon>Eukaryota</taxon>
        <taxon>Sar</taxon>
        <taxon>Stramenopiles</taxon>
        <taxon>Ochrophyta</taxon>
        <taxon>Bacillariophyta</taxon>
        <taxon>Coscinodiscophyceae</taxon>
        <taxon>Thalassiosirophycidae</taxon>
        <taxon>Thalassiosirales</taxon>
        <taxon>Skeletonemataceae</taxon>
        <taxon>Skeletonema</taxon>
        <taxon>Skeletonema marinoi-dohrnii complex</taxon>
    </lineage>
</organism>
<sequence>MNEICGNPDCGAVCKNKKPLVCGRCKATPYCSSTCQKVHWKVHKKMCKSLNKGKEQQFNHRDHNKNKEAAFTENQMVGMLTVLSHSSQKVYSLFKQTKEDDPPQKFNVTVGLMKAIASGIPANEKIFLLHAMCCLLLHAKPWQVDLPTSPLKILLQVGVDANAIPEEGVYNCLTLLAAQHSESESFKRNQVAIARQLIEGGADVNRPSLENGAGLIAPLYFACSSTHYTNLDFIQLLLENGANPNQQTVDGVTPLLASIEMAVGAAIFILKFEHANKVKVDPNVRSNRGETLWSRLDQALYRNMGQRETVRETGQAAAYSDKGWDTTQLYDIHITRLNEMKSLVEACGADMAGEPAMNKPLCHIIYWDEHIAKSKNYILSRNGNQRRTKPIIESLKCEVSDLFKVDILRDKKAPAWSKNEGGTCIFFIDDAKSKMFEAHESREYLHSAGGRKPEVGLGLLISCAVPSFHSACRLVGKIVEKSKPRNDEYLRRSSRTSNPSLLYGNPCPCNNRDCPKTKTGKRIDILNKYGAVHGDEVKGVVKLAKDCEANSEFVAFFGAKKKFDVVLRCNDNVQNMWEMVRISPHVSGTG</sequence>
<keyword evidence="1" id="KW-0479">Metal-binding</keyword>
<evidence type="ECO:0000256" key="5">
    <source>
        <dbReference type="ARBA" id="ARBA00023043"/>
    </source>
</evidence>
<evidence type="ECO:0000259" key="7">
    <source>
        <dbReference type="PROSITE" id="PS50865"/>
    </source>
</evidence>
<dbReference type="InterPro" id="IPR050745">
    <property type="entry name" value="Multifunctional_regulatory"/>
</dbReference>
<keyword evidence="3 6" id="KW-0863">Zinc-finger</keyword>